<comment type="subcellular location">
    <subcellularLocation>
        <location evidence="1">Cell envelope</location>
    </subcellularLocation>
</comment>
<keyword evidence="7" id="KW-1185">Reference proteome</keyword>
<proteinExistence type="inferred from homology"/>
<gene>
    <name evidence="6" type="ORF">EYC87_10420</name>
</gene>
<dbReference type="Proteomes" id="UP001143307">
    <property type="component" value="Unassembled WGS sequence"/>
</dbReference>
<evidence type="ECO:0000259" key="5">
    <source>
        <dbReference type="Pfam" id="PF00496"/>
    </source>
</evidence>
<evidence type="ECO:0000256" key="4">
    <source>
        <dbReference type="ARBA" id="ARBA00022729"/>
    </source>
</evidence>
<keyword evidence="3" id="KW-0813">Transport</keyword>
<dbReference type="InterPro" id="IPR000914">
    <property type="entry name" value="SBP_5_dom"/>
</dbReference>
<dbReference type="RefSeq" id="WP_279252817.1">
    <property type="nucleotide sequence ID" value="NZ_SHNP01000003.1"/>
</dbReference>
<dbReference type="Pfam" id="PF00496">
    <property type="entry name" value="SBP_bac_5"/>
    <property type="match status" value="1"/>
</dbReference>
<dbReference type="PIRSF" id="PIRSF002741">
    <property type="entry name" value="MppA"/>
    <property type="match status" value="1"/>
</dbReference>
<comment type="similarity">
    <text evidence="2">Belongs to the bacterial solute-binding protein 5 family.</text>
</comment>
<dbReference type="SUPFAM" id="SSF53850">
    <property type="entry name" value="Periplasmic binding protein-like II"/>
    <property type="match status" value="1"/>
</dbReference>
<evidence type="ECO:0000313" key="6">
    <source>
        <dbReference type="EMBL" id="MCX2973994.1"/>
    </source>
</evidence>
<dbReference type="PROSITE" id="PS51257">
    <property type="entry name" value="PROKAR_LIPOPROTEIN"/>
    <property type="match status" value="1"/>
</dbReference>
<keyword evidence="4" id="KW-0732">Signal</keyword>
<dbReference type="CDD" id="cd08504">
    <property type="entry name" value="PBP2_OppA"/>
    <property type="match status" value="1"/>
</dbReference>
<accession>A0ABT3SXJ9</accession>
<name>A0ABT3SXJ9_9GAMM</name>
<dbReference type="PANTHER" id="PTHR30290:SF10">
    <property type="entry name" value="PERIPLASMIC OLIGOPEPTIDE-BINDING PROTEIN-RELATED"/>
    <property type="match status" value="1"/>
</dbReference>
<feature type="domain" description="Solute-binding protein family 5" evidence="5">
    <location>
        <begin position="84"/>
        <end position="464"/>
    </location>
</feature>
<dbReference type="PANTHER" id="PTHR30290">
    <property type="entry name" value="PERIPLASMIC BINDING COMPONENT OF ABC TRANSPORTER"/>
    <property type="match status" value="1"/>
</dbReference>
<dbReference type="InterPro" id="IPR039424">
    <property type="entry name" value="SBP_5"/>
</dbReference>
<comment type="caution">
    <text evidence="6">The sequence shown here is derived from an EMBL/GenBank/DDBJ whole genome shotgun (WGS) entry which is preliminary data.</text>
</comment>
<protein>
    <submittedName>
        <fullName evidence="6">Peptide ABC transporter substrate-binding protein</fullName>
    </submittedName>
</protein>
<reference evidence="6" key="1">
    <citation type="submission" date="2019-02" db="EMBL/GenBank/DDBJ databases">
        <authorList>
            <person name="Li S.-H."/>
        </authorList>
    </citation>
    <scope>NUCLEOTIDE SEQUENCE</scope>
    <source>
        <strain evidence="6">IMCC8485</strain>
    </source>
</reference>
<dbReference type="InterPro" id="IPR030678">
    <property type="entry name" value="Peptide/Ni-bd"/>
</dbReference>
<organism evidence="6 7">
    <name type="scientific">Candidatus Seongchinamella marina</name>
    <dbReference type="NCBI Taxonomy" id="2518990"/>
    <lineage>
        <taxon>Bacteria</taxon>
        <taxon>Pseudomonadati</taxon>
        <taxon>Pseudomonadota</taxon>
        <taxon>Gammaproteobacteria</taxon>
        <taxon>Cellvibrionales</taxon>
        <taxon>Halieaceae</taxon>
        <taxon>Seongchinamella</taxon>
    </lineage>
</organism>
<dbReference type="Gene3D" id="3.40.190.10">
    <property type="entry name" value="Periplasmic binding protein-like II"/>
    <property type="match status" value="1"/>
</dbReference>
<dbReference type="Gene3D" id="3.90.76.10">
    <property type="entry name" value="Dipeptide-binding Protein, Domain 1"/>
    <property type="match status" value="1"/>
</dbReference>
<evidence type="ECO:0000256" key="2">
    <source>
        <dbReference type="ARBA" id="ARBA00005695"/>
    </source>
</evidence>
<dbReference type="Gene3D" id="3.10.105.10">
    <property type="entry name" value="Dipeptide-binding Protein, Domain 3"/>
    <property type="match status" value="1"/>
</dbReference>
<dbReference type="EMBL" id="SHNP01000003">
    <property type="protein sequence ID" value="MCX2973994.1"/>
    <property type="molecule type" value="Genomic_DNA"/>
</dbReference>
<evidence type="ECO:0000313" key="7">
    <source>
        <dbReference type="Proteomes" id="UP001143307"/>
    </source>
</evidence>
<sequence length="554" mass="62174">MPHIDLKRALWIGALASIFALLLAACGRGESNVAAGNREAVMHYGNGTEPQALDPHVMTGSPDVNIAMAIFEALVTRHPDTMALVPGSAERWEISDDGKTYTFYINPKARWSNGDKLTAEDFAWSLRRSLHPDMGNQLAYVLFPIVGARDYASGKNQDPESLAITVLNELTLQIKLDNPDPYFLGTMSVYATYPVHRATLEAHGKATDRYTPWTKVENFVGNGPFTLHEWKLNRRLVVTRSETYWDKDKVELNAVVFHPVESETAEEKMFRAGQLHFTAQVPLSKIPAYKAMENSPYRQRKWQGTYFLQLNTNSPPLDNQLVRKALALATDRKKIINTVLRQTEIPNSVMVPAGTPEYRSPSSLAYDPERARALMAEAGYPDGAGWPGMEFIFNTSENHRKIAVVLQQMWKDELNIDITLANQEWKVFLDTLNEGDYDLSRMGWIADSLNPATFLNIFTTDNGINRTGFSNARYDEIMLELVPPTADQGERNALMQEAEAILLEAAPVIPLYTYNSKHLVQPSVKGATPNVLDIQNFKFISLNPDAPVWKDGEQ</sequence>
<evidence type="ECO:0000256" key="3">
    <source>
        <dbReference type="ARBA" id="ARBA00022448"/>
    </source>
</evidence>
<evidence type="ECO:0000256" key="1">
    <source>
        <dbReference type="ARBA" id="ARBA00004196"/>
    </source>
</evidence>